<evidence type="ECO:0000256" key="6">
    <source>
        <dbReference type="ARBA" id="ARBA00023136"/>
    </source>
</evidence>
<evidence type="ECO:0000256" key="8">
    <source>
        <dbReference type="SAM" id="MobiDB-lite"/>
    </source>
</evidence>
<dbReference type="Gene3D" id="1.25.40.20">
    <property type="entry name" value="Ankyrin repeat-containing domain"/>
    <property type="match status" value="1"/>
</dbReference>
<feature type="region of interest" description="Disordered" evidence="8">
    <location>
        <begin position="539"/>
        <end position="570"/>
    </location>
</feature>
<feature type="region of interest" description="Disordered" evidence="8">
    <location>
        <begin position="478"/>
        <end position="515"/>
    </location>
</feature>
<feature type="transmembrane region" description="Helical" evidence="9">
    <location>
        <begin position="870"/>
        <end position="889"/>
    </location>
</feature>
<keyword evidence="6 9" id="KW-0472">Membrane</keyword>
<dbReference type="SUPFAM" id="SSF48403">
    <property type="entry name" value="Ankyrin repeat"/>
    <property type="match status" value="1"/>
</dbReference>
<organism evidence="10 11">
    <name type="scientific">Apodospora peruviana</name>
    <dbReference type="NCBI Taxonomy" id="516989"/>
    <lineage>
        <taxon>Eukaryota</taxon>
        <taxon>Fungi</taxon>
        <taxon>Dikarya</taxon>
        <taxon>Ascomycota</taxon>
        <taxon>Pezizomycotina</taxon>
        <taxon>Sordariomycetes</taxon>
        <taxon>Sordariomycetidae</taxon>
        <taxon>Sordariales</taxon>
        <taxon>Lasiosphaeriaceae</taxon>
        <taxon>Apodospora</taxon>
    </lineage>
</organism>
<dbReference type="PROSITE" id="PS50088">
    <property type="entry name" value="ANK_REPEAT"/>
    <property type="match status" value="2"/>
</dbReference>
<evidence type="ECO:0000256" key="2">
    <source>
        <dbReference type="ARBA" id="ARBA00022692"/>
    </source>
</evidence>
<keyword evidence="11" id="KW-1185">Reference proteome</keyword>
<dbReference type="SUPFAM" id="SSF144083">
    <property type="entry name" value="Magnesium transport protein CorA, transmembrane region"/>
    <property type="match status" value="1"/>
</dbReference>
<feature type="compositionally biased region" description="Polar residues" evidence="8">
    <location>
        <begin position="965"/>
        <end position="976"/>
    </location>
</feature>
<feature type="region of interest" description="Disordered" evidence="8">
    <location>
        <begin position="442"/>
        <end position="466"/>
    </location>
</feature>
<feature type="region of interest" description="Disordered" evidence="8">
    <location>
        <begin position="964"/>
        <end position="996"/>
    </location>
</feature>
<evidence type="ECO:0008006" key="12">
    <source>
        <dbReference type="Google" id="ProtNLM"/>
    </source>
</evidence>
<dbReference type="Gene3D" id="1.20.58.340">
    <property type="entry name" value="Magnesium transport protein CorA, transmembrane region"/>
    <property type="match status" value="1"/>
</dbReference>
<feature type="repeat" description="ANK" evidence="7">
    <location>
        <begin position="127"/>
        <end position="159"/>
    </location>
</feature>
<evidence type="ECO:0000256" key="4">
    <source>
        <dbReference type="ARBA" id="ARBA00022989"/>
    </source>
</evidence>
<dbReference type="EMBL" id="JAUEDM010000007">
    <property type="protein sequence ID" value="KAK3313979.1"/>
    <property type="molecule type" value="Genomic_DNA"/>
</dbReference>
<dbReference type="Proteomes" id="UP001283341">
    <property type="component" value="Unassembled WGS sequence"/>
</dbReference>
<dbReference type="PROSITE" id="PS50297">
    <property type="entry name" value="ANK_REP_REGION"/>
    <property type="match status" value="2"/>
</dbReference>
<evidence type="ECO:0000256" key="5">
    <source>
        <dbReference type="ARBA" id="ARBA00023043"/>
    </source>
</evidence>
<evidence type="ECO:0000256" key="1">
    <source>
        <dbReference type="ARBA" id="ARBA00004141"/>
    </source>
</evidence>
<dbReference type="AlphaFoldDB" id="A0AAE0HWP8"/>
<dbReference type="Pfam" id="PF12796">
    <property type="entry name" value="Ank_2"/>
    <property type="match status" value="1"/>
</dbReference>
<keyword evidence="3" id="KW-0677">Repeat</keyword>
<comment type="subcellular location">
    <subcellularLocation>
        <location evidence="1">Membrane</location>
        <topology evidence="1">Multi-pass membrane protein</topology>
    </subcellularLocation>
</comment>
<evidence type="ECO:0000256" key="9">
    <source>
        <dbReference type="SAM" id="Phobius"/>
    </source>
</evidence>
<feature type="compositionally biased region" description="Basic and acidic residues" evidence="8">
    <location>
        <begin position="493"/>
        <end position="515"/>
    </location>
</feature>
<sequence>MDSSDHPQQRQSSRLVDQFLRPITSHRPSHMSRMASDHSRVQAEQYTRDANAERMRQLESGTLLHDAVRQSDTAKLRELIAAHDLDLNARDHRGRTALHIAAKFGRVEQLDLLLEQKEINIDATDKEKSTALHLATMYNHRDCIERLLKRGANTELADEKGHLPRYYCSSHHQISLFDNPPKVTRRKGKRSAVPENRTLPEFSLTTMPPAPRGLQQSLSRAFKGSFWEPNSDIKWASPDIWQLIYSDDQPARSQRMVERKWIHLPAVSEAWTKDLVRSICATNMYSRERYREMSEFVSRVFGAVDAEGPERKRHFLRQSSSEKKMESDEMYALVLPVVDVDKRDYVQLARGHRNQVLEGAGNRDVFAGALANVTSDSAARTHLINMLHLCSFLDQPLPRSLDQSYHEHLDTEKVALLDGDQVMIRYIRRLKRKSLDVLKKPAERRVSLPVSSGSSETLPLPRTTTTDITLSGYDLEAAAARPPESEEWASRQSQRDVLEAAGEKDHEDKTEARTRPTVEEGVIATDVEAQKAQNISPKVTHAEHKRFPSTPSPTPSLPEENDLRGHGNTVPEPDDFITVPHFWLFKLDANTIITLYAERLDKSNEARLHDHVLNSISDNQDIQDEEDNIDMNLVAETILRSCMAFEAKAFVQCVNPDAPKDCHDIEVPYTKAYSNSIAELYVQVTERFDSLRKGLGSLSKDPGAFYRDVKEETKILIRVDDNIGEIGMIKRVLLGQAGVFNMFRQAVYGPPGTEPVANSRAEDGSISNSYGNADNNRTGVMPASMETFTQLESEAERVRSMATTLLDLRQREATIEDALSMGEQSTMLFIFTAVTVLFAPLSFVCGLLALSVDGFPEMWLKGPLAEVFGLSTLATIGLCVVMWAVYKVFQMFEVSRRNRERGPPPPPPYPAAISTSPKDGFLVKVRKIPPPRWEAGLGNANKSVLRPPSDGFESMKKDIEAADLNNGNGITRTDGSTVPRWRSAVGRRRGGGQEFG</sequence>
<proteinExistence type="predicted"/>
<evidence type="ECO:0000313" key="11">
    <source>
        <dbReference type="Proteomes" id="UP001283341"/>
    </source>
</evidence>
<feature type="region of interest" description="Disordered" evidence="8">
    <location>
        <begin position="897"/>
        <end position="916"/>
    </location>
</feature>
<evidence type="ECO:0000313" key="10">
    <source>
        <dbReference type="EMBL" id="KAK3313979.1"/>
    </source>
</evidence>
<comment type="caution">
    <text evidence="10">The sequence shown here is derived from an EMBL/GenBank/DDBJ whole genome shotgun (WGS) entry which is preliminary data.</text>
</comment>
<dbReference type="InterPro" id="IPR036770">
    <property type="entry name" value="Ankyrin_rpt-contain_sf"/>
</dbReference>
<dbReference type="InterPro" id="IPR002110">
    <property type="entry name" value="Ankyrin_rpt"/>
</dbReference>
<protein>
    <recommendedName>
        <fullName evidence="12">Ankyrin repeat protein</fullName>
    </recommendedName>
</protein>
<feature type="compositionally biased region" description="Polar residues" evidence="8">
    <location>
        <begin position="449"/>
        <end position="466"/>
    </location>
</feature>
<reference evidence="10" key="2">
    <citation type="submission" date="2023-06" db="EMBL/GenBank/DDBJ databases">
        <authorList>
            <consortium name="Lawrence Berkeley National Laboratory"/>
            <person name="Haridas S."/>
            <person name="Hensen N."/>
            <person name="Bonometti L."/>
            <person name="Westerberg I."/>
            <person name="Brannstrom I.O."/>
            <person name="Guillou S."/>
            <person name="Cros-Aarteil S."/>
            <person name="Calhoun S."/>
            <person name="Kuo A."/>
            <person name="Mondo S."/>
            <person name="Pangilinan J."/>
            <person name="Riley R."/>
            <person name="Labutti K."/>
            <person name="Andreopoulos B."/>
            <person name="Lipzen A."/>
            <person name="Chen C."/>
            <person name="Yanf M."/>
            <person name="Daum C."/>
            <person name="Ng V."/>
            <person name="Clum A."/>
            <person name="Steindorff A."/>
            <person name="Ohm R."/>
            <person name="Martin F."/>
            <person name="Silar P."/>
            <person name="Natvig D."/>
            <person name="Lalanne C."/>
            <person name="Gautier V."/>
            <person name="Ament-Velasquez S.L."/>
            <person name="Kruys A."/>
            <person name="Hutchinson M.I."/>
            <person name="Powell A.J."/>
            <person name="Barry K."/>
            <person name="Miller A.N."/>
            <person name="Grigoriev I.V."/>
            <person name="Debuchy R."/>
            <person name="Gladieux P."/>
            <person name="Thoren M.H."/>
            <person name="Johannesson H."/>
        </authorList>
    </citation>
    <scope>NUCLEOTIDE SEQUENCE</scope>
    <source>
        <strain evidence="10">CBS 118394</strain>
    </source>
</reference>
<evidence type="ECO:0000256" key="7">
    <source>
        <dbReference type="PROSITE-ProRule" id="PRU00023"/>
    </source>
</evidence>
<dbReference type="InterPro" id="IPR045863">
    <property type="entry name" value="CorA_TM1_TM2"/>
</dbReference>
<name>A0AAE0HWP8_9PEZI</name>
<keyword evidence="5 7" id="KW-0040">ANK repeat</keyword>
<gene>
    <name evidence="10" type="ORF">B0H66DRAFT_567516</name>
</gene>
<dbReference type="PANTHER" id="PTHR24171">
    <property type="entry name" value="ANKYRIN REPEAT DOMAIN-CONTAINING PROTEIN 39-RELATED"/>
    <property type="match status" value="1"/>
</dbReference>
<evidence type="ECO:0000256" key="3">
    <source>
        <dbReference type="ARBA" id="ARBA00022737"/>
    </source>
</evidence>
<keyword evidence="4 9" id="KW-1133">Transmembrane helix</keyword>
<dbReference type="GO" id="GO:0016020">
    <property type="term" value="C:membrane"/>
    <property type="evidence" value="ECO:0007669"/>
    <property type="project" value="UniProtKB-SubCell"/>
</dbReference>
<accession>A0AAE0HWP8</accession>
<reference evidence="10" key="1">
    <citation type="journal article" date="2023" name="Mol. Phylogenet. Evol.">
        <title>Genome-scale phylogeny and comparative genomics of the fungal order Sordariales.</title>
        <authorList>
            <person name="Hensen N."/>
            <person name="Bonometti L."/>
            <person name="Westerberg I."/>
            <person name="Brannstrom I.O."/>
            <person name="Guillou S."/>
            <person name="Cros-Aarteil S."/>
            <person name="Calhoun S."/>
            <person name="Haridas S."/>
            <person name="Kuo A."/>
            <person name="Mondo S."/>
            <person name="Pangilinan J."/>
            <person name="Riley R."/>
            <person name="LaButti K."/>
            <person name="Andreopoulos B."/>
            <person name="Lipzen A."/>
            <person name="Chen C."/>
            <person name="Yan M."/>
            <person name="Daum C."/>
            <person name="Ng V."/>
            <person name="Clum A."/>
            <person name="Steindorff A."/>
            <person name="Ohm R.A."/>
            <person name="Martin F."/>
            <person name="Silar P."/>
            <person name="Natvig D.O."/>
            <person name="Lalanne C."/>
            <person name="Gautier V."/>
            <person name="Ament-Velasquez S.L."/>
            <person name="Kruys A."/>
            <person name="Hutchinson M.I."/>
            <person name="Powell A.J."/>
            <person name="Barry K."/>
            <person name="Miller A.N."/>
            <person name="Grigoriev I.V."/>
            <person name="Debuchy R."/>
            <person name="Gladieux P."/>
            <person name="Hiltunen Thoren M."/>
            <person name="Johannesson H."/>
        </authorList>
    </citation>
    <scope>NUCLEOTIDE SEQUENCE</scope>
    <source>
        <strain evidence="10">CBS 118394</strain>
    </source>
</reference>
<dbReference type="SMART" id="SM00248">
    <property type="entry name" value="ANK"/>
    <property type="match status" value="3"/>
</dbReference>
<feature type="transmembrane region" description="Helical" evidence="9">
    <location>
        <begin position="828"/>
        <end position="850"/>
    </location>
</feature>
<feature type="repeat" description="ANK" evidence="7">
    <location>
        <begin position="93"/>
        <end position="126"/>
    </location>
</feature>
<keyword evidence="2 9" id="KW-0812">Transmembrane</keyword>